<dbReference type="Proteomes" id="UP000027135">
    <property type="component" value="Unassembled WGS sequence"/>
</dbReference>
<protein>
    <submittedName>
        <fullName evidence="2">Uncharacterized protein</fullName>
    </submittedName>
</protein>
<dbReference type="InParanoid" id="A0A067RLD4"/>
<dbReference type="EMBL" id="KK852606">
    <property type="protein sequence ID" value="KDR20364.1"/>
    <property type="molecule type" value="Genomic_DNA"/>
</dbReference>
<reference evidence="2 3" key="1">
    <citation type="journal article" date="2014" name="Nat. Commun.">
        <title>Molecular traces of alternative social organization in a termite genome.</title>
        <authorList>
            <person name="Terrapon N."/>
            <person name="Li C."/>
            <person name="Robertson H.M."/>
            <person name="Ji L."/>
            <person name="Meng X."/>
            <person name="Booth W."/>
            <person name="Chen Z."/>
            <person name="Childers C.P."/>
            <person name="Glastad K.M."/>
            <person name="Gokhale K."/>
            <person name="Gowin J."/>
            <person name="Gronenberg W."/>
            <person name="Hermansen R.A."/>
            <person name="Hu H."/>
            <person name="Hunt B.G."/>
            <person name="Huylmans A.K."/>
            <person name="Khalil S.M."/>
            <person name="Mitchell R.D."/>
            <person name="Munoz-Torres M.C."/>
            <person name="Mustard J.A."/>
            <person name="Pan H."/>
            <person name="Reese J.T."/>
            <person name="Scharf M.E."/>
            <person name="Sun F."/>
            <person name="Vogel H."/>
            <person name="Xiao J."/>
            <person name="Yang W."/>
            <person name="Yang Z."/>
            <person name="Yang Z."/>
            <person name="Zhou J."/>
            <person name="Zhu J."/>
            <person name="Brent C.S."/>
            <person name="Elsik C.G."/>
            <person name="Goodisman M.A."/>
            <person name="Liberles D.A."/>
            <person name="Roe R.M."/>
            <person name="Vargo E.L."/>
            <person name="Vilcinskas A."/>
            <person name="Wang J."/>
            <person name="Bornberg-Bauer E."/>
            <person name="Korb J."/>
            <person name="Zhang G."/>
            <person name="Liebig J."/>
        </authorList>
    </citation>
    <scope>NUCLEOTIDE SEQUENCE [LARGE SCALE GENOMIC DNA]</scope>
    <source>
        <tissue evidence="2">Whole organism</tissue>
    </source>
</reference>
<proteinExistence type="predicted"/>
<feature type="region of interest" description="Disordered" evidence="1">
    <location>
        <begin position="1"/>
        <end position="26"/>
    </location>
</feature>
<evidence type="ECO:0000256" key="1">
    <source>
        <dbReference type="SAM" id="MobiDB-lite"/>
    </source>
</evidence>
<keyword evidence="3" id="KW-1185">Reference proteome</keyword>
<name>A0A067RLD4_ZOONE</name>
<evidence type="ECO:0000313" key="2">
    <source>
        <dbReference type="EMBL" id="KDR20364.1"/>
    </source>
</evidence>
<gene>
    <name evidence="2" type="ORF">L798_05422</name>
</gene>
<organism evidence="2 3">
    <name type="scientific">Zootermopsis nevadensis</name>
    <name type="common">Dampwood termite</name>
    <dbReference type="NCBI Taxonomy" id="136037"/>
    <lineage>
        <taxon>Eukaryota</taxon>
        <taxon>Metazoa</taxon>
        <taxon>Ecdysozoa</taxon>
        <taxon>Arthropoda</taxon>
        <taxon>Hexapoda</taxon>
        <taxon>Insecta</taxon>
        <taxon>Pterygota</taxon>
        <taxon>Neoptera</taxon>
        <taxon>Polyneoptera</taxon>
        <taxon>Dictyoptera</taxon>
        <taxon>Blattodea</taxon>
        <taxon>Blattoidea</taxon>
        <taxon>Termitoidae</taxon>
        <taxon>Termopsidae</taxon>
        <taxon>Zootermopsis</taxon>
    </lineage>
</organism>
<evidence type="ECO:0000313" key="3">
    <source>
        <dbReference type="Proteomes" id="UP000027135"/>
    </source>
</evidence>
<sequence length="126" mass="14144">MSRTSAMPSHDETTEQLQLGEEEVPQHIVTPLSLSPSVNTAVGGPQEDLQALANKLSQLHSVGYHHDVTLQEEREQRHNEQMRMLHQRGSGIVVDASYTLSRDVQSPSTVLLNWIWGRSTPRVMHV</sequence>
<accession>A0A067RLD4</accession>
<dbReference type="AlphaFoldDB" id="A0A067RLD4"/>